<dbReference type="InterPro" id="IPR052602">
    <property type="entry name" value="Growth_transcription_reg"/>
</dbReference>
<keyword evidence="6" id="KW-0472">Membrane</keyword>
<name>A0ABP1QC30_9HEXA</name>
<feature type="coiled-coil region" evidence="4">
    <location>
        <begin position="1074"/>
        <end position="1146"/>
    </location>
</feature>
<dbReference type="PANTHER" id="PTHR46515:SF1">
    <property type="entry name" value="TATA ELEMENT MODULATORY FACTOR"/>
    <property type="match status" value="1"/>
</dbReference>
<dbReference type="PANTHER" id="PTHR46515">
    <property type="entry name" value="TATA ELEMENT MODULATORY FACTOR TMF1"/>
    <property type="match status" value="1"/>
</dbReference>
<feature type="coiled-coil region" evidence="4">
    <location>
        <begin position="623"/>
        <end position="825"/>
    </location>
</feature>
<reference evidence="8 9" key="1">
    <citation type="submission" date="2024-08" db="EMBL/GenBank/DDBJ databases">
        <authorList>
            <person name="Cucini C."/>
            <person name="Frati F."/>
        </authorList>
    </citation>
    <scope>NUCLEOTIDE SEQUENCE [LARGE SCALE GENOMIC DNA]</scope>
</reference>
<feature type="compositionally biased region" description="Low complexity" evidence="5">
    <location>
        <begin position="426"/>
        <end position="438"/>
    </location>
</feature>
<feature type="compositionally biased region" description="Polar residues" evidence="5">
    <location>
        <begin position="972"/>
        <end position="981"/>
    </location>
</feature>
<evidence type="ECO:0000259" key="7">
    <source>
        <dbReference type="Pfam" id="PF12325"/>
    </source>
</evidence>
<feature type="compositionally biased region" description="Low complexity" evidence="5">
    <location>
        <begin position="982"/>
        <end position="1008"/>
    </location>
</feature>
<organism evidence="8 9">
    <name type="scientific">Orchesella dallaii</name>
    <dbReference type="NCBI Taxonomy" id="48710"/>
    <lineage>
        <taxon>Eukaryota</taxon>
        <taxon>Metazoa</taxon>
        <taxon>Ecdysozoa</taxon>
        <taxon>Arthropoda</taxon>
        <taxon>Hexapoda</taxon>
        <taxon>Collembola</taxon>
        <taxon>Entomobryomorpha</taxon>
        <taxon>Entomobryoidea</taxon>
        <taxon>Orchesellidae</taxon>
        <taxon>Orchesellinae</taxon>
        <taxon>Orchesella</taxon>
    </lineage>
</organism>
<evidence type="ECO:0000256" key="5">
    <source>
        <dbReference type="SAM" id="MobiDB-lite"/>
    </source>
</evidence>
<evidence type="ECO:0000313" key="9">
    <source>
        <dbReference type="Proteomes" id="UP001642540"/>
    </source>
</evidence>
<keyword evidence="2" id="KW-0333">Golgi apparatus</keyword>
<feature type="compositionally biased region" description="Low complexity" evidence="5">
    <location>
        <begin position="518"/>
        <end position="528"/>
    </location>
</feature>
<feature type="compositionally biased region" description="Basic and acidic residues" evidence="5">
    <location>
        <begin position="957"/>
        <end position="970"/>
    </location>
</feature>
<feature type="region of interest" description="Disordered" evidence="5">
    <location>
        <begin position="73"/>
        <end position="105"/>
    </location>
</feature>
<sequence length="1197" mass="132401">MSWFQSTNLASFAKTALKEAQKTIDKALDIKEEDGTGNPNGTKNNSAATVGTAVTDMASEFFSSWGVAGVSSNSGSSSFPLEPQNDSDLSSSTSTGAISTSPKRTSVVENLSFNNERFASPNSNSLLSESTNTNRGVFSDVPVTLVSSGDTGQEDRTNEAIKCSSTNKHMRSLSDTVFHSSDNLGDLVQILDDTCATSLIDPAPSTCLRADATSVSSIFDHSSDLGSELKNLHVSKDPSLEEQTPELLIVASKSETDKEERSNLELLQEVDLNVIGGGAEFGKEELLKSNSTYENVISSSIGNAVVESSLSDGWDWTSATDSCLIGFSEQHDMEEEVKENYHPEEDISSEHKLSQDNDDEHENMDVRLHSQLCTLSNSPGITEHNEHELPSQLVVPDNVARDEDTQEQNEHFEPPLIPLSSPVPPSSISSKLISSRLPSAREMDDTTPPSSARVSPNFEMVSSGCAAGSLQPESSRSSSIVVVSGRESTPNSRGSGTGSTGSSEGGHDVEGEIPQSPVAKTTTAAVTVFPKHKKGASSSSSSDIEVIPSDYSSCSASGVPSAISPPKIRERDIVGNNHILTQTDLVEFKDREIQTELEESEDKSSVDPKSLSQYVTSEVADILAEKDQEVQQLREEGEKLSLKQFELGQAIKKLRAKEKETEGVIKGLRSEIATKNLELEKLMKTFISKEGIEQSQNETISKLNQERRKLELKVEELTSELEDARDNADSMKATVENASIEILELKNVISSVQRDSAEVDRLTRDKAELITRTEALQKEVDHLRSVLNLSQSNHHSREAELKVQISQQTQKIHNLETRLADISSEVADATMPLSMEIEKLQGELKQQQFQSDRREQALQSTINDLEIKLKAALDREKSSKDAQIQLQSHHSTLELRIEELESQNRSLQALLQQKEEAFTRKLDDKMTRCQKLEKTVERLTGEVERLSNENDALSTELKTERSSFEVERRKSQTLVGQLNRANNSQSHHQHQRSNSMSTTASSSNHTATGNLSQNMRNDNSPRSRDQSPSEHSITSEASYLDEVFDQNGVMMVGNNNRSVTPKSFFESFSSAGLIESLQNQLRLKEGEAISFQEELSKNEKIRKQLNEEIANLTMQNQQITLEMERMNEMEQRLEELNKNYNAVLQVSKHRTVALMCIIMGMIMKLYFLNTIILCINMIMNDADSNSFIYNIFSIKCY</sequence>
<comment type="subcellular location">
    <subcellularLocation>
        <location evidence="1">Golgi apparatus</location>
    </subcellularLocation>
</comment>
<feature type="region of interest" description="Disordered" evidence="5">
    <location>
        <begin position="401"/>
        <end position="565"/>
    </location>
</feature>
<dbReference type="Pfam" id="PF12325">
    <property type="entry name" value="TMF_TATA_bd"/>
    <property type="match status" value="1"/>
</dbReference>
<feature type="compositionally biased region" description="Polar residues" evidence="5">
    <location>
        <begin position="1009"/>
        <end position="1018"/>
    </location>
</feature>
<protein>
    <recommendedName>
        <fullName evidence="7">TATA element modulatory factor 1 TATA binding domain-containing protein</fullName>
    </recommendedName>
</protein>
<feature type="region of interest" description="Disordered" evidence="5">
    <location>
        <begin position="333"/>
        <end position="359"/>
    </location>
</feature>
<dbReference type="Proteomes" id="UP001642540">
    <property type="component" value="Unassembled WGS sequence"/>
</dbReference>
<feature type="domain" description="TATA element modulatory factor 1 TATA binding" evidence="7">
    <location>
        <begin position="1069"/>
        <end position="1146"/>
    </location>
</feature>
<feature type="region of interest" description="Disordered" evidence="5">
    <location>
        <begin position="947"/>
        <end position="1033"/>
    </location>
</feature>
<proteinExistence type="predicted"/>
<accession>A0ABP1QC30</accession>
<dbReference type="EMBL" id="CAXLJM020000025">
    <property type="protein sequence ID" value="CAL8092684.1"/>
    <property type="molecule type" value="Genomic_DNA"/>
</dbReference>
<feature type="compositionally biased region" description="Low complexity" evidence="5">
    <location>
        <begin position="473"/>
        <end position="494"/>
    </location>
</feature>
<feature type="compositionally biased region" description="Low complexity" evidence="5">
    <location>
        <begin position="87"/>
        <end position="101"/>
    </location>
</feature>
<evidence type="ECO:0000256" key="2">
    <source>
        <dbReference type="ARBA" id="ARBA00023034"/>
    </source>
</evidence>
<dbReference type="Pfam" id="PF12329">
    <property type="entry name" value="TMF_DNA_bd"/>
    <property type="match status" value="1"/>
</dbReference>
<dbReference type="InterPro" id="IPR022091">
    <property type="entry name" value="TMF_TATA-bd"/>
</dbReference>
<feature type="compositionally biased region" description="Pro residues" evidence="5">
    <location>
        <begin position="415"/>
        <end position="425"/>
    </location>
</feature>
<evidence type="ECO:0000256" key="3">
    <source>
        <dbReference type="ARBA" id="ARBA00023054"/>
    </source>
</evidence>
<feature type="compositionally biased region" description="Basic and acidic residues" evidence="5">
    <location>
        <begin position="338"/>
        <end position="355"/>
    </location>
</feature>
<evidence type="ECO:0000313" key="8">
    <source>
        <dbReference type="EMBL" id="CAL8092684.1"/>
    </source>
</evidence>
<keyword evidence="6" id="KW-0812">Transmembrane</keyword>
<keyword evidence="6" id="KW-1133">Transmembrane helix</keyword>
<evidence type="ECO:0000256" key="4">
    <source>
        <dbReference type="SAM" id="Coils"/>
    </source>
</evidence>
<keyword evidence="3 4" id="KW-0175">Coiled coil</keyword>
<dbReference type="InterPro" id="IPR022092">
    <property type="entry name" value="TMF_DNA-bd"/>
</dbReference>
<evidence type="ECO:0000256" key="6">
    <source>
        <dbReference type="SAM" id="Phobius"/>
    </source>
</evidence>
<feature type="compositionally biased region" description="Basic and acidic residues" evidence="5">
    <location>
        <begin position="1019"/>
        <end position="1028"/>
    </location>
</feature>
<feature type="compositionally biased region" description="Basic and acidic residues" evidence="5">
    <location>
        <begin position="401"/>
        <end position="413"/>
    </location>
</feature>
<feature type="transmembrane region" description="Helical" evidence="6">
    <location>
        <begin position="1152"/>
        <end position="1175"/>
    </location>
</feature>
<keyword evidence="9" id="KW-1185">Reference proteome</keyword>
<evidence type="ECO:0000256" key="1">
    <source>
        <dbReference type="ARBA" id="ARBA00004555"/>
    </source>
</evidence>
<gene>
    <name evidence="8" type="ORF">ODALV1_LOCUS8301</name>
</gene>
<comment type="caution">
    <text evidence="8">The sequence shown here is derived from an EMBL/GenBank/DDBJ whole genome shotgun (WGS) entry which is preliminary data.</text>
</comment>